<protein>
    <submittedName>
        <fullName evidence="2">Uncharacterized protein</fullName>
    </submittedName>
</protein>
<dbReference type="Proteomes" id="UP000532936">
    <property type="component" value="Unassembled WGS sequence"/>
</dbReference>
<name>A0A7W6A2U7_9CAUL</name>
<dbReference type="AlphaFoldDB" id="A0A7W6A2U7"/>
<comment type="caution">
    <text evidence="2">The sequence shown here is derived from an EMBL/GenBank/DDBJ whole genome shotgun (WGS) entry which is preliminary data.</text>
</comment>
<evidence type="ECO:0000256" key="1">
    <source>
        <dbReference type="SAM" id="MobiDB-lite"/>
    </source>
</evidence>
<feature type="region of interest" description="Disordered" evidence="1">
    <location>
        <begin position="24"/>
        <end position="43"/>
    </location>
</feature>
<dbReference type="EMBL" id="JACIDA010000001">
    <property type="protein sequence ID" value="MBB3871251.1"/>
    <property type="molecule type" value="Genomic_DNA"/>
</dbReference>
<reference evidence="2 3" key="1">
    <citation type="submission" date="2020-08" db="EMBL/GenBank/DDBJ databases">
        <title>Genomic Encyclopedia of Type Strains, Phase IV (KMG-IV): sequencing the most valuable type-strain genomes for metagenomic binning, comparative biology and taxonomic classification.</title>
        <authorList>
            <person name="Goeker M."/>
        </authorList>
    </citation>
    <scope>NUCLEOTIDE SEQUENCE [LARGE SCALE GENOMIC DNA]</scope>
    <source>
        <strain evidence="2 3">DSM 14878</strain>
    </source>
</reference>
<proteinExistence type="predicted"/>
<sequence length="43" mass="4775">MQTRFRRHGACRKITARDPINFGNLSLTPVRSPAPHLPHPLGG</sequence>
<organism evidence="2 3">
    <name type="scientific">Brevundimonas mediterranea</name>
    <dbReference type="NCBI Taxonomy" id="74329"/>
    <lineage>
        <taxon>Bacteria</taxon>
        <taxon>Pseudomonadati</taxon>
        <taxon>Pseudomonadota</taxon>
        <taxon>Alphaproteobacteria</taxon>
        <taxon>Caulobacterales</taxon>
        <taxon>Caulobacteraceae</taxon>
        <taxon>Brevundimonas</taxon>
    </lineage>
</organism>
<gene>
    <name evidence="2" type="ORF">GGR11_000765</name>
</gene>
<evidence type="ECO:0000313" key="3">
    <source>
        <dbReference type="Proteomes" id="UP000532936"/>
    </source>
</evidence>
<accession>A0A7W6A2U7</accession>
<evidence type="ECO:0000313" key="2">
    <source>
        <dbReference type="EMBL" id="MBB3871251.1"/>
    </source>
</evidence>